<evidence type="ECO:0000256" key="6">
    <source>
        <dbReference type="ARBA" id="ARBA00059664"/>
    </source>
</evidence>
<dbReference type="GO" id="GO:0016042">
    <property type="term" value="P:lipid catabolic process"/>
    <property type="evidence" value="ECO:0007669"/>
    <property type="project" value="UniProtKB-KW"/>
</dbReference>
<dbReference type="SMART" id="SM00148">
    <property type="entry name" value="PLCXc"/>
    <property type="match status" value="1"/>
</dbReference>
<dbReference type="STRING" id="1173061.A0A0J9X852"/>
<dbReference type="CDD" id="cd00275">
    <property type="entry name" value="C2_PLC_like"/>
    <property type="match status" value="1"/>
</dbReference>
<dbReference type="EC" id="3.1.4.11" evidence="7"/>
<dbReference type="OrthoDB" id="269822at2759"/>
<evidence type="ECO:0000259" key="9">
    <source>
        <dbReference type="PROSITE" id="PS50008"/>
    </source>
</evidence>
<evidence type="ECO:0000313" key="11">
    <source>
        <dbReference type="Proteomes" id="UP000242525"/>
    </source>
</evidence>
<dbReference type="Gene3D" id="2.60.40.150">
    <property type="entry name" value="C2 domain"/>
    <property type="match status" value="1"/>
</dbReference>
<keyword evidence="3 7" id="KW-0442">Lipid degradation</keyword>
<keyword evidence="5" id="KW-0807">Transducer</keyword>
<evidence type="ECO:0000256" key="3">
    <source>
        <dbReference type="ARBA" id="ARBA00022963"/>
    </source>
</evidence>
<dbReference type="SMART" id="SM00149">
    <property type="entry name" value="PLCYc"/>
    <property type="match status" value="1"/>
</dbReference>
<dbReference type="Pfam" id="PF00387">
    <property type="entry name" value="PI-PLC-Y"/>
    <property type="match status" value="1"/>
</dbReference>
<dbReference type="Gene3D" id="2.30.29.30">
    <property type="entry name" value="Pleckstrin-homology domain (PH domain)/Phosphotyrosine-binding domain (PTB)"/>
    <property type="match status" value="1"/>
</dbReference>
<organism evidence="10 11">
    <name type="scientific">Geotrichum candidum</name>
    <name type="common">Oospora lactis</name>
    <name type="synonym">Dipodascus geotrichum</name>
    <dbReference type="NCBI Taxonomy" id="1173061"/>
    <lineage>
        <taxon>Eukaryota</taxon>
        <taxon>Fungi</taxon>
        <taxon>Dikarya</taxon>
        <taxon>Ascomycota</taxon>
        <taxon>Saccharomycotina</taxon>
        <taxon>Dipodascomycetes</taxon>
        <taxon>Dipodascales</taxon>
        <taxon>Dipodascaceae</taxon>
        <taxon>Geotrichum</taxon>
    </lineage>
</organism>
<dbReference type="SUPFAM" id="SSF49562">
    <property type="entry name" value="C2 domain (Calcium/lipid-binding domain, CaLB)"/>
    <property type="match status" value="1"/>
</dbReference>
<reference evidence="10" key="1">
    <citation type="submission" date="2014-03" db="EMBL/GenBank/DDBJ databases">
        <authorList>
            <person name="Casaregola S."/>
        </authorList>
    </citation>
    <scope>NUCLEOTIDE SEQUENCE [LARGE SCALE GENOMIC DNA]</scope>
    <source>
        <strain evidence="10">CLIB 918</strain>
    </source>
</reference>
<protein>
    <recommendedName>
        <fullName evidence="7">Phosphoinositide phospholipase C</fullName>
        <ecNumber evidence="7">3.1.4.11</ecNumber>
    </recommendedName>
</protein>
<name>A0A0J9X852_GEOCN</name>
<dbReference type="InterPro" id="IPR017946">
    <property type="entry name" value="PLC-like_Pdiesterase_TIM-brl"/>
</dbReference>
<dbReference type="GO" id="GO:0048015">
    <property type="term" value="P:phosphatidylinositol-mediated signaling"/>
    <property type="evidence" value="ECO:0007669"/>
    <property type="project" value="TreeGrafter"/>
</dbReference>
<comment type="function">
    <text evidence="6">The production of the second messenger molecules diacylglycerol (DAG) and inositol 1,4,5-trisphosphate (IP3) is mediated by activated phosphatidylinositol-specific phospholipase C enzymes.</text>
</comment>
<dbReference type="InterPro" id="IPR001192">
    <property type="entry name" value="PI-PLC_fam"/>
</dbReference>
<keyword evidence="4 7" id="KW-0443">Lipid metabolism</keyword>
<dbReference type="EMBL" id="CCBN010000005">
    <property type="protein sequence ID" value="CDO53360.1"/>
    <property type="molecule type" value="Genomic_DNA"/>
</dbReference>
<keyword evidence="2 7" id="KW-0378">Hydrolase</keyword>
<dbReference type="AlphaFoldDB" id="A0A0J9X852"/>
<dbReference type="GO" id="GO:0004435">
    <property type="term" value="F:phosphatidylinositol-4,5-bisphosphate phospholipase C activity"/>
    <property type="evidence" value="ECO:0007669"/>
    <property type="project" value="UniProtKB-EC"/>
</dbReference>
<feature type="region of interest" description="Disordered" evidence="8">
    <location>
        <begin position="497"/>
        <end position="521"/>
    </location>
</feature>
<evidence type="ECO:0000313" key="10">
    <source>
        <dbReference type="EMBL" id="CDO53360.1"/>
    </source>
</evidence>
<dbReference type="InterPro" id="IPR011992">
    <property type="entry name" value="EF-hand-dom_pair"/>
</dbReference>
<dbReference type="InterPro" id="IPR001711">
    <property type="entry name" value="PLipase_C_Pinositol-sp_Y"/>
</dbReference>
<evidence type="ECO:0000256" key="2">
    <source>
        <dbReference type="ARBA" id="ARBA00022801"/>
    </source>
</evidence>
<dbReference type="PANTHER" id="PTHR10336">
    <property type="entry name" value="PHOSPHOINOSITIDE-SPECIFIC PHOSPHOLIPASE C FAMILY PROTEIN"/>
    <property type="match status" value="1"/>
</dbReference>
<comment type="caution">
    <text evidence="10">The sequence shown here is derived from an EMBL/GenBank/DDBJ whole genome shotgun (WGS) entry which is preliminary data.</text>
</comment>
<accession>A0A0J9X852</accession>
<evidence type="ECO:0000256" key="5">
    <source>
        <dbReference type="ARBA" id="ARBA00023224"/>
    </source>
</evidence>
<dbReference type="SUPFAM" id="SSF51695">
    <property type="entry name" value="PLC-like phosphodiesterases"/>
    <property type="match status" value="1"/>
</dbReference>
<dbReference type="Proteomes" id="UP000242525">
    <property type="component" value="Unassembled WGS sequence"/>
</dbReference>
<dbReference type="InterPro" id="IPR000909">
    <property type="entry name" value="PLipase_C_PInositol-sp_X_dom"/>
</dbReference>
<dbReference type="FunFam" id="3.20.20.190:FF:000039">
    <property type="entry name" value="Phosphoinositide phospholipase C"/>
    <property type="match status" value="1"/>
</dbReference>
<dbReference type="SUPFAM" id="SSF50729">
    <property type="entry name" value="PH domain-like"/>
    <property type="match status" value="1"/>
</dbReference>
<keyword evidence="11" id="KW-1185">Reference proteome</keyword>
<dbReference type="PROSITE" id="PS50008">
    <property type="entry name" value="PIPLC_Y_DOMAIN"/>
    <property type="match status" value="1"/>
</dbReference>
<dbReference type="PROSITE" id="PS50007">
    <property type="entry name" value="PIPLC_X_DOMAIN"/>
    <property type="match status" value="1"/>
</dbReference>
<evidence type="ECO:0000256" key="7">
    <source>
        <dbReference type="RuleBase" id="RU361133"/>
    </source>
</evidence>
<dbReference type="Gene3D" id="3.20.20.190">
    <property type="entry name" value="Phosphatidylinositol (PI) phosphodiesterase"/>
    <property type="match status" value="1"/>
</dbReference>
<feature type="compositionally biased region" description="Low complexity" evidence="8">
    <location>
        <begin position="497"/>
        <end position="509"/>
    </location>
</feature>
<dbReference type="PANTHER" id="PTHR10336:SF36">
    <property type="entry name" value="1-PHOSPHATIDYLINOSITOL 4,5-BISPHOSPHATE PHOSPHODIESTERASE BETA-4"/>
    <property type="match status" value="1"/>
</dbReference>
<proteinExistence type="predicted"/>
<dbReference type="InterPro" id="IPR011993">
    <property type="entry name" value="PH-like_dom_sf"/>
</dbReference>
<dbReference type="Pfam" id="PF00388">
    <property type="entry name" value="PI-PLC-X"/>
    <property type="match status" value="1"/>
</dbReference>
<evidence type="ECO:0000256" key="8">
    <source>
        <dbReference type="SAM" id="MobiDB-lite"/>
    </source>
</evidence>
<dbReference type="GO" id="GO:0051209">
    <property type="term" value="P:release of sequestered calcium ion into cytosol"/>
    <property type="evidence" value="ECO:0007669"/>
    <property type="project" value="TreeGrafter"/>
</dbReference>
<comment type="catalytic activity">
    <reaction evidence="1 7">
        <text>a 1,2-diacyl-sn-glycero-3-phospho-(1D-myo-inositol-4,5-bisphosphate) + H2O = 1D-myo-inositol 1,4,5-trisphosphate + a 1,2-diacyl-sn-glycerol + H(+)</text>
        <dbReference type="Rhea" id="RHEA:33179"/>
        <dbReference type="ChEBI" id="CHEBI:15377"/>
        <dbReference type="ChEBI" id="CHEBI:15378"/>
        <dbReference type="ChEBI" id="CHEBI:17815"/>
        <dbReference type="ChEBI" id="CHEBI:58456"/>
        <dbReference type="ChEBI" id="CHEBI:203600"/>
        <dbReference type="EC" id="3.1.4.11"/>
    </reaction>
</comment>
<evidence type="ECO:0000256" key="1">
    <source>
        <dbReference type="ARBA" id="ARBA00001195"/>
    </source>
</evidence>
<gene>
    <name evidence="10" type="ORF">BN980_GECA05s00560g</name>
</gene>
<evidence type="ECO:0000256" key="4">
    <source>
        <dbReference type="ARBA" id="ARBA00023098"/>
    </source>
</evidence>
<dbReference type="CDD" id="cd08598">
    <property type="entry name" value="PI-PLC1c_yeast"/>
    <property type="match status" value="1"/>
</dbReference>
<dbReference type="SUPFAM" id="SSF47473">
    <property type="entry name" value="EF-hand"/>
    <property type="match status" value="1"/>
</dbReference>
<feature type="domain" description="PI-PLC Y-box" evidence="9">
    <location>
        <begin position="545"/>
        <end position="659"/>
    </location>
</feature>
<sequence length="817" mass="91447">MNDPLIASTRPRKVSLSNTTINQVAAGLNSVTINPNPLVDDVVESSSYVIPEELIRGMELKRITHGKRTTRTFSIDPTTLNIVWGTKSSSRCAIHSIEDIREDEAAKFYRESLGISSSLSSRWVSIFYNDIKDGRSKPRLLHIIAPTMEAYRLFVNTVRELASIHHAQAAVPGLPHNALLQAWNKVATSPSDKLDIRAISKILNSCFIFCPAPTLKQKIRQLDPIETLDFKQFKQLILHLKERPEITSIFESAADITVPNSNSVALSRKGLETFYTTIQKSHPENDQLDATFKRFALPDQPGIDLNGFTQLLLSDSHMPLISPEEQDLTLPLTEYLINSSHNTYLLGRQIAGISSIEPYIQVLSEGCRCVEIDVWDGEEAPIVNHGRTFSSSISFESVIEAINEYGFQTSPLPIIVSFEIHCDFANQAKMVEIMKRVFGDKLVTEPLMSNMFSLPSPLDLKYKVLIKVKPGSNRMGSNGSASLGQAFSSFTEEAESLSSDSSSSSSTSETETEPGDNTVLSGKVNNSIVRLNRADAAKCSIIDELGDLGVYCQGIKYRNFSLPISKTVNHCFSLSENTINKMIKDEDMRSELVKHNKKFFMRIYPSAYRVTSSNYNPISYWKHGSQMVSLNWQSYDLGRQLNDAMFPFNGESTGYVLKPRQEPGNKKLELVVISGYHLHPPEDLRYSNGDFTTAVSVELITNDAQIETNGSPTKTSSKRSWFKRQSSNSEVRDVFKTAGVHNNGFNPVWNATWTRDIKGSELAFSFIRFGVFTEEGEFCSRTVRVVDLNQGYRHVSLVDGQGKEFIFSKLFVKISYS</sequence>
<dbReference type="InterPro" id="IPR035892">
    <property type="entry name" value="C2_domain_sf"/>
</dbReference>
<dbReference type="PRINTS" id="PR00390">
    <property type="entry name" value="PHPHLIPASEC"/>
</dbReference>